<dbReference type="Gene3D" id="3.40.50.150">
    <property type="entry name" value="Vaccinia Virus protein VP39"/>
    <property type="match status" value="1"/>
</dbReference>
<name>A0A841FGQ8_9ACTN</name>
<sequence length="251" mass="25916">MHRILAHTTPRNVVVWSVLDAELAAHDEPLTIVDVGGGTGGMAVPLAEAGHAVTVVDTSPNALAGLTRRATEAGVAERIQAVQGDADALADVIEPSSAHLVLCHNVLEMVEAPDKAMGSVASVLRPGGAVSVLVANRAAAVLARALGGHLRLAQEILTDADGRAGNRDTLSRRFELSGITALVEQSGLVVEQVHGVRVIADLVPGGSDTEGATADALRDFELATAARLPYRDIASQLHIFARRPLPTGDGA</sequence>
<dbReference type="RefSeq" id="WP_239122074.1">
    <property type="nucleotide sequence ID" value="NZ_BONT01000034.1"/>
</dbReference>
<dbReference type="PANTHER" id="PTHR43591:SF24">
    <property type="entry name" value="2-METHOXY-6-POLYPRENYL-1,4-BENZOQUINOL METHYLASE, MITOCHONDRIAL"/>
    <property type="match status" value="1"/>
</dbReference>
<dbReference type="GO" id="GO:0008168">
    <property type="term" value="F:methyltransferase activity"/>
    <property type="evidence" value="ECO:0007669"/>
    <property type="project" value="UniProtKB-KW"/>
</dbReference>
<dbReference type="SUPFAM" id="SSF53335">
    <property type="entry name" value="S-adenosyl-L-methionine-dependent methyltransferases"/>
    <property type="match status" value="1"/>
</dbReference>
<dbReference type="InterPro" id="IPR041698">
    <property type="entry name" value="Methyltransf_25"/>
</dbReference>
<dbReference type="Pfam" id="PF13649">
    <property type="entry name" value="Methyltransf_25"/>
    <property type="match status" value="1"/>
</dbReference>
<accession>A0A841FGQ8</accession>
<organism evidence="2 3">
    <name type="scientific">Phytomonospora endophytica</name>
    <dbReference type="NCBI Taxonomy" id="714109"/>
    <lineage>
        <taxon>Bacteria</taxon>
        <taxon>Bacillati</taxon>
        <taxon>Actinomycetota</taxon>
        <taxon>Actinomycetes</taxon>
        <taxon>Micromonosporales</taxon>
        <taxon>Micromonosporaceae</taxon>
        <taxon>Phytomonospora</taxon>
    </lineage>
</organism>
<reference evidence="2 3" key="1">
    <citation type="submission" date="2020-08" db="EMBL/GenBank/DDBJ databases">
        <title>Genomic Encyclopedia of Type Strains, Phase IV (KMG-IV): sequencing the most valuable type-strain genomes for metagenomic binning, comparative biology and taxonomic classification.</title>
        <authorList>
            <person name="Goeker M."/>
        </authorList>
    </citation>
    <scope>NUCLEOTIDE SEQUENCE [LARGE SCALE GENOMIC DNA]</scope>
    <source>
        <strain evidence="2 3">YIM 65646</strain>
    </source>
</reference>
<evidence type="ECO:0000313" key="3">
    <source>
        <dbReference type="Proteomes" id="UP000548476"/>
    </source>
</evidence>
<dbReference type="PANTHER" id="PTHR43591">
    <property type="entry name" value="METHYLTRANSFERASE"/>
    <property type="match status" value="1"/>
</dbReference>
<dbReference type="GO" id="GO:0032259">
    <property type="term" value="P:methylation"/>
    <property type="evidence" value="ECO:0007669"/>
    <property type="project" value="UniProtKB-KW"/>
</dbReference>
<evidence type="ECO:0000259" key="1">
    <source>
        <dbReference type="Pfam" id="PF13649"/>
    </source>
</evidence>
<keyword evidence="2" id="KW-0489">Methyltransferase</keyword>
<proteinExistence type="predicted"/>
<dbReference type="InterPro" id="IPR029063">
    <property type="entry name" value="SAM-dependent_MTases_sf"/>
</dbReference>
<dbReference type="AlphaFoldDB" id="A0A841FGQ8"/>
<keyword evidence="2" id="KW-0808">Transferase</keyword>
<dbReference type="CDD" id="cd02440">
    <property type="entry name" value="AdoMet_MTases"/>
    <property type="match status" value="1"/>
</dbReference>
<gene>
    <name evidence="2" type="ORF">HNR73_000584</name>
</gene>
<keyword evidence="3" id="KW-1185">Reference proteome</keyword>
<dbReference type="EMBL" id="JACHGT010000001">
    <property type="protein sequence ID" value="MBB6032742.1"/>
    <property type="molecule type" value="Genomic_DNA"/>
</dbReference>
<feature type="domain" description="Methyltransferase" evidence="1">
    <location>
        <begin position="32"/>
        <end position="128"/>
    </location>
</feature>
<comment type="caution">
    <text evidence="2">The sequence shown here is derived from an EMBL/GenBank/DDBJ whole genome shotgun (WGS) entry which is preliminary data.</text>
</comment>
<dbReference type="Proteomes" id="UP000548476">
    <property type="component" value="Unassembled WGS sequence"/>
</dbReference>
<evidence type="ECO:0000313" key="2">
    <source>
        <dbReference type="EMBL" id="MBB6032742.1"/>
    </source>
</evidence>
<protein>
    <submittedName>
        <fullName evidence="2">SAM-dependent methyltransferase</fullName>
    </submittedName>
</protein>